<dbReference type="Proteomes" id="UP001055115">
    <property type="component" value="Unassembled WGS sequence"/>
</dbReference>
<protein>
    <submittedName>
        <fullName evidence="1">Uncharacterized protein</fullName>
    </submittedName>
</protein>
<dbReference type="RefSeq" id="XP_049129981.1">
    <property type="nucleotide sequence ID" value="XM_049274024.1"/>
</dbReference>
<proteinExistence type="predicted"/>
<accession>A0AA37P8J9</accession>
<name>A0AA37P8J9_9PEZI</name>
<sequence>MFRSFWRFKMLPPMSREDVILTTAKQIFQEDKLLPQTSSQESVYSRSALVVGVGANIQQTVNELKCPSLSSLV</sequence>
<comment type="caution">
    <text evidence="1">The sequence shown here is derived from an EMBL/GenBank/DDBJ whole genome shotgun (WGS) entry which is preliminary data.</text>
</comment>
<reference evidence="1 2" key="1">
    <citation type="submission" date="2022-03" db="EMBL/GenBank/DDBJ databases">
        <title>Genome data of Colletotrichum spp.</title>
        <authorList>
            <person name="Utami Y.D."/>
            <person name="Hiruma K."/>
        </authorList>
    </citation>
    <scope>NUCLEOTIDE SEQUENCE [LARGE SCALE GENOMIC DNA]</scope>
    <source>
        <strain evidence="1 2">MAFF 239500</strain>
    </source>
</reference>
<gene>
    <name evidence="1" type="ORF">ColSpa_07812</name>
</gene>
<keyword evidence="2" id="KW-1185">Reference proteome</keyword>
<organism evidence="1 2">
    <name type="scientific">Colletotrichum spaethianum</name>
    <dbReference type="NCBI Taxonomy" id="700344"/>
    <lineage>
        <taxon>Eukaryota</taxon>
        <taxon>Fungi</taxon>
        <taxon>Dikarya</taxon>
        <taxon>Ascomycota</taxon>
        <taxon>Pezizomycotina</taxon>
        <taxon>Sordariomycetes</taxon>
        <taxon>Hypocreomycetidae</taxon>
        <taxon>Glomerellales</taxon>
        <taxon>Glomerellaceae</taxon>
        <taxon>Colletotrichum</taxon>
        <taxon>Colletotrichum spaethianum species complex</taxon>
    </lineage>
</organism>
<dbReference type="AlphaFoldDB" id="A0AA37P8J9"/>
<evidence type="ECO:0000313" key="1">
    <source>
        <dbReference type="EMBL" id="GKT47631.1"/>
    </source>
</evidence>
<dbReference type="EMBL" id="BQXU01000020">
    <property type="protein sequence ID" value="GKT47631.1"/>
    <property type="molecule type" value="Genomic_DNA"/>
</dbReference>
<evidence type="ECO:0000313" key="2">
    <source>
        <dbReference type="Proteomes" id="UP001055115"/>
    </source>
</evidence>
<dbReference type="GeneID" id="73328614"/>